<dbReference type="EMBL" id="AP019514">
    <property type="protein sequence ID" value="BBI65156.1"/>
    <property type="molecule type" value="Genomic_DNA"/>
</dbReference>
<evidence type="ECO:0000313" key="2">
    <source>
        <dbReference type="Proteomes" id="UP000320231"/>
    </source>
</evidence>
<evidence type="ECO:0000313" key="1">
    <source>
        <dbReference type="EMBL" id="BBI65156.1"/>
    </source>
</evidence>
<dbReference type="Proteomes" id="UP000320231">
    <property type="component" value="Chromosome"/>
</dbReference>
<dbReference type="GO" id="GO:0009055">
    <property type="term" value="F:electron transfer activity"/>
    <property type="evidence" value="ECO:0007669"/>
    <property type="project" value="InterPro"/>
</dbReference>
<gene>
    <name evidence="1" type="ORF">HSBAA_64620</name>
</gene>
<organism evidence="1 2">
    <name type="scientific">Vreelandella sulfidaeris</name>
    <dbReference type="NCBI Taxonomy" id="115553"/>
    <lineage>
        <taxon>Bacteria</taxon>
        <taxon>Pseudomonadati</taxon>
        <taxon>Pseudomonadota</taxon>
        <taxon>Gammaproteobacteria</taxon>
        <taxon>Oceanospirillales</taxon>
        <taxon>Halomonadaceae</taxon>
        <taxon>Vreelandella</taxon>
    </lineage>
</organism>
<dbReference type="KEGG" id="hsr:HSBAA_64620"/>
<dbReference type="GO" id="GO:0020037">
    <property type="term" value="F:heme binding"/>
    <property type="evidence" value="ECO:0007669"/>
    <property type="project" value="InterPro"/>
</dbReference>
<dbReference type="SUPFAM" id="SSF46626">
    <property type="entry name" value="Cytochrome c"/>
    <property type="match status" value="1"/>
</dbReference>
<accession>A0A455UFT9</accession>
<proteinExistence type="predicted"/>
<reference evidence="1 2" key="1">
    <citation type="journal article" date="2019" name="Microbiol. Resour. Announc.">
        <title>Complete Genome Sequence of Halomonas sulfidaeris Strain Esulfide1 Isolated from a Metal Sulfide Rock at a Depth of 2,200 Meters, Obtained Using Nanopore Sequencing.</title>
        <authorList>
            <person name="Saito M."/>
            <person name="Nishigata A."/>
            <person name="Galipon J."/>
            <person name="Arakawa K."/>
        </authorList>
    </citation>
    <scope>NUCLEOTIDE SEQUENCE [LARGE SCALE GENOMIC DNA]</scope>
    <source>
        <strain evidence="1 2">ATCC BAA-803</strain>
    </source>
</reference>
<evidence type="ECO:0008006" key="3">
    <source>
        <dbReference type="Google" id="ProtNLM"/>
    </source>
</evidence>
<dbReference type="AlphaFoldDB" id="A0A455UFT9"/>
<name>A0A455UFT9_9GAMM</name>
<protein>
    <recommendedName>
        <fullName evidence="3">Cytochrome c domain-containing protein</fullName>
    </recommendedName>
</protein>
<dbReference type="InterPro" id="IPR036909">
    <property type="entry name" value="Cyt_c-like_dom_sf"/>
</dbReference>
<sequence length="94" mass="10142">MLSYWLVAKQFTALVICPRAFPPVPPAIHRQGVGIGTAVYPGLSGQHAEYTIGELQAFASGERNNDPNNIMGDIASKMSDNDMEAVANYVLGLY</sequence>
<dbReference type="Gene3D" id="1.10.760.10">
    <property type="entry name" value="Cytochrome c-like domain"/>
    <property type="match status" value="1"/>
</dbReference>